<reference evidence="2" key="1">
    <citation type="submission" date="2022-08" db="EMBL/GenBank/DDBJ databases">
        <title>Nisaea acidiphila sp. nov., isolated from a marine algal debris and emended description of the genus Nisaea Urios et al. 2008.</title>
        <authorList>
            <person name="Kwon K."/>
        </authorList>
    </citation>
    <scope>NUCLEOTIDE SEQUENCE</scope>
    <source>
        <strain evidence="2">MEBiC11861</strain>
    </source>
</reference>
<name>A0A9J7ASZ9_9PROT</name>
<dbReference type="AlphaFoldDB" id="A0A9J7ASZ9"/>
<proteinExistence type="predicted"/>
<evidence type="ECO:0000256" key="1">
    <source>
        <dbReference type="SAM" id="MobiDB-lite"/>
    </source>
</evidence>
<evidence type="ECO:0000313" key="2">
    <source>
        <dbReference type="EMBL" id="UUX50456.1"/>
    </source>
</evidence>
<evidence type="ECO:0000313" key="3">
    <source>
        <dbReference type="Proteomes" id="UP001060336"/>
    </source>
</evidence>
<organism evidence="2 3">
    <name type="scientific">Nisaea acidiphila</name>
    <dbReference type="NCBI Taxonomy" id="1862145"/>
    <lineage>
        <taxon>Bacteria</taxon>
        <taxon>Pseudomonadati</taxon>
        <taxon>Pseudomonadota</taxon>
        <taxon>Alphaproteobacteria</taxon>
        <taxon>Rhodospirillales</taxon>
        <taxon>Thalassobaculaceae</taxon>
        <taxon>Nisaea</taxon>
    </lineage>
</organism>
<dbReference type="RefSeq" id="WP_257769628.1">
    <property type="nucleotide sequence ID" value="NZ_CP102480.1"/>
</dbReference>
<feature type="region of interest" description="Disordered" evidence="1">
    <location>
        <begin position="1"/>
        <end position="48"/>
    </location>
</feature>
<dbReference type="EMBL" id="CP102480">
    <property type="protein sequence ID" value="UUX50456.1"/>
    <property type="molecule type" value="Genomic_DNA"/>
</dbReference>
<accession>A0A9J7ASZ9</accession>
<sequence>MALPPSRPGSGGVGDIRGRVQRPAVRRPARVAPAEETPQLAPSAPARGFRLRTATTDADIDRQIARLMTLLANDNIDPDAPPGSYINFLI</sequence>
<gene>
    <name evidence="2" type="ORF">NUH88_01915</name>
</gene>
<dbReference type="Proteomes" id="UP001060336">
    <property type="component" value="Chromosome"/>
</dbReference>
<protein>
    <submittedName>
        <fullName evidence="2">Uncharacterized protein</fullName>
    </submittedName>
</protein>
<keyword evidence="3" id="KW-1185">Reference proteome</keyword>
<dbReference type="KEGG" id="naci:NUH88_01915"/>